<dbReference type="InterPro" id="IPR011042">
    <property type="entry name" value="6-blade_b-propeller_TolB-like"/>
</dbReference>
<dbReference type="InterPro" id="IPR029058">
    <property type="entry name" value="AB_hydrolase_fold"/>
</dbReference>
<dbReference type="EMBL" id="PQAP01000064">
    <property type="protein sequence ID" value="PWB73119.1"/>
    <property type="molecule type" value="Genomic_DNA"/>
</dbReference>
<reference evidence="4 5" key="1">
    <citation type="journal article" date="2018" name="ISME J.">
        <title>A methanotrophic archaeon couples anaerobic oxidation of methane to Fe(III) reduction.</title>
        <authorList>
            <person name="Cai C."/>
            <person name="Leu A.O."/>
            <person name="Xie G.J."/>
            <person name="Guo J."/>
            <person name="Feng Y."/>
            <person name="Zhao J.X."/>
            <person name="Tyson G.W."/>
            <person name="Yuan Z."/>
            <person name="Hu S."/>
        </authorList>
    </citation>
    <scope>NUCLEOTIDE SEQUENCE [LARGE SCALE GENOMIC DNA]</scope>
    <source>
        <strain evidence="4">FeB_12</strain>
    </source>
</reference>
<dbReference type="Proteomes" id="UP000250918">
    <property type="component" value="Unassembled WGS sequence"/>
</dbReference>
<evidence type="ECO:0000313" key="4">
    <source>
        <dbReference type="EMBL" id="PWB73119.1"/>
    </source>
</evidence>
<dbReference type="AlphaFoldDB" id="A0A855X819"/>
<evidence type="ECO:0000256" key="2">
    <source>
        <dbReference type="ARBA" id="ARBA00022825"/>
    </source>
</evidence>
<organism evidence="4 5">
    <name type="scientific">candidate division GN15 bacterium</name>
    <dbReference type="NCBI Taxonomy" id="2072418"/>
    <lineage>
        <taxon>Bacteria</taxon>
        <taxon>candidate division GN15</taxon>
    </lineage>
</organism>
<dbReference type="PANTHER" id="PTHR42776:SF4">
    <property type="entry name" value="ACYLAMINO-ACID-RELEASING ENZYME"/>
    <property type="match status" value="1"/>
</dbReference>
<evidence type="ECO:0000259" key="3">
    <source>
        <dbReference type="Pfam" id="PF00326"/>
    </source>
</evidence>
<dbReference type="SUPFAM" id="SSF82171">
    <property type="entry name" value="DPP6 N-terminal domain-like"/>
    <property type="match status" value="1"/>
</dbReference>
<keyword evidence="1" id="KW-0378">Hydrolase</keyword>
<protein>
    <recommendedName>
        <fullName evidence="3">Peptidase S9 prolyl oligopeptidase catalytic domain-containing protein</fullName>
    </recommendedName>
</protein>
<accession>A0A855X819</accession>
<dbReference type="GO" id="GO:0006508">
    <property type="term" value="P:proteolysis"/>
    <property type="evidence" value="ECO:0007669"/>
    <property type="project" value="InterPro"/>
</dbReference>
<dbReference type="Pfam" id="PF00326">
    <property type="entry name" value="Peptidase_S9"/>
    <property type="match status" value="1"/>
</dbReference>
<comment type="caution">
    <text evidence="4">The sequence shown here is derived from an EMBL/GenBank/DDBJ whole genome shotgun (WGS) entry which is preliminary data.</text>
</comment>
<dbReference type="InterPro" id="IPR001375">
    <property type="entry name" value="Peptidase_S9_cat"/>
</dbReference>
<dbReference type="Pfam" id="PF07676">
    <property type="entry name" value="PD40"/>
    <property type="match status" value="2"/>
</dbReference>
<keyword evidence="2" id="KW-0645">Protease</keyword>
<sequence length="651" mass="72362">MVVLAGITVSLRADEPTRRTITPEDMVNIRAVDDPKITPDGKFIAFTVTEPADTNRPGSPGNADIWIVATDGKSSPRRFAFGPKQESTPRWSPDGKYLAFLSNRGQDDKTQVYIMPVSGGEADALTSMKEGVSLFQWNPDSRGVSILSSDTLTSAEATKLEMKDDEKVLDENNRHSRLYSVDLATRSITLLTKEDETVNGFDYSPDGLQIALAVSPSPSMDDVYYRPRLVIMNRDGSGRKTISDRCFGNIRWSPDGRQILHFCYKGKAGHLFPELVSPAGVRTSPLKEDYYGAVFEMEWNPGRPEILVSSQEGVQGIIGRLDYLTGKVDRLRSVGRPYTSYTNLSIDAGGASIAFVDASTSSPLDIWIMKADGTGARRLTDLNQYVTSLVFSPAERVQWTARDGEPIDGILVRPAEYRSGKSYPLVVLAHGGPAWGWWLGWSLDWYNWSQLLAGNGFAVLMPNPRGSACCGWKFADKNVEDWGGGDFNDIMDGVDYLIQHGIADSNRLGIGGWSYGGYMTEWAVTQTKRFKAAVSVSGLSNLTSFYGTVDIPTFMQWSLGGGLLERESLYVERSPLTFIENVRTPTLLLHGEADIRVPVSQSYEFYRGLKDMGIESRFVVYPREPHAIGERAHQLDLLERMLDWYSEHLRE</sequence>
<keyword evidence="2" id="KW-0720">Serine protease</keyword>
<dbReference type="Gene3D" id="2.120.10.30">
    <property type="entry name" value="TolB, C-terminal domain"/>
    <property type="match status" value="2"/>
</dbReference>
<dbReference type="InterPro" id="IPR011659">
    <property type="entry name" value="WD40"/>
</dbReference>
<dbReference type="SUPFAM" id="SSF53474">
    <property type="entry name" value="alpha/beta-Hydrolases"/>
    <property type="match status" value="1"/>
</dbReference>
<gene>
    <name evidence="4" type="ORF">C3F09_05570</name>
</gene>
<dbReference type="GO" id="GO:0004252">
    <property type="term" value="F:serine-type endopeptidase activity"/>
    <property type="evidence" value="ECO:0007669"/>
    <property type="project" value="TreeGrafter"/>
</dbReference>
<dbReference type="PANTHER" id="PTHR42776">
    <property type="entry name" value="SERINE PEPTIDASE S9 FAMILY MEMBER"/>
    <property type="match status" value="1"/>
</dbReference>
<proteinExistence type="predicted"/>
<feature type="domain" description="Peptidase S9 prolyl oligopeptidase catalytic" evidence="3">
    <location>
        <begin position="449"/>
        <end position="650"/>
    </location>
</feature>
<dbReference type="Gene3D" id="3.40.50.1820">
    <property type="entry name" value="alpha/beta hydrolase"/>
    <property type="match status" value="1"/>
</dbReference>
<name>A0A855X819_9BACT</name>
<evidence type="ECO:0000256" key="1">
    <source>
        <dbReference type="ARBA" id="ARBA00022801"/>
    </source>
</evidence>
<evidence type="ECO:0000313" key="5">
    <source>
        <dbReference type="Proteomes" id="UP000250918"/>
    </source>
</evidence>